<evidence type="ECO:0000256" key="1">
    <source>
        <dbReference type="SAM" id="Phobius"/>
    </source>
</evidence>
<dbReference type="PROSITE" id="PS51257">
    <property type="entry name" value="PROKAR_LIPOPROTEIN"/>
    <property type="match status" value="1"/>
</dbReference>
<organism evidence="3 4">
    <name type="scientific">Cyclotella atomus</name>
    <dbReference type="NCBI Taxonomy" id="382360"/>
    <lineage>
        <taxon>Eukaryota</taxon>
        <taxon>Sar</taxon>
        <taxon>Stramenopiles</taxon>
        <taxon>Ochrophyta</taxon>
        <taxon>Bacillariophyta</taxon>
        <taxon>Coscinodiscophyceae</taxon>
        <taxon>Thalassiosirophycidae</taxon>
        <taxon>Stephanodiscales</taxon>
        <taxon>Stephanodiscaceae</taxon>
        <taxon>Cyclotella</taxon>
    </lineage>
</organism>
<keyword evidence="1" id="KW-0472">Membrane</keyword>
<keyword evidence="1" id="KW-0812">Transmembrane</keyword>
<keyword evidence="4" id="KW-1185">Reference proteome</keyword>
<protein>
    <submittedName>
        <fullName evidence="3">Uncharacterized protein</fullName>
    </submittedName>
</protein>
<feature type="signal peptide" evidence="2">
    <location>
        <begin position="1"/>
        <end position="20"/>
    </location>
</feature>
<name>A0ABD3QFR7_9STRA</name>
<gene>
    <name evidence="3" type="ORF">ACHAWO_000996</name>
</gene>
<sequence>MITRNALIFLIATGCGVANAFTRGDLSVRAASMGFQTSSARVDMKPASHFSPPRHLQMSSIPDDDDYRSLPSLSQLLKPIKESLPPLPEDQTALSGDVLAMFVYSFLDHTVHDMCAKATRMDVGDYLTAADSVNAPSLPVWFDGAHINEFGHWLDAGSSSVAAYAPALANGGLAFVAMSTCWIISGYFSGAFLMKNTLECDAKNAMVVTGKTWTVMAILMVGLALASDAMWGQLDEIHPLSDPARGGLTKADADFIFDSLSVLAFWRWTFNCLLGYRR</sequence>
<reference evidence="3 4" key="1">
    <citation type="submission" date="2024-10" db="EMBL/GenBank/DDBJ databases">
        <title>Updated reference genomes for cyclostephanoid diatoms.</title>
        <authorList>
            <person name="Roberts W.R."/>
            <person name="Alverson A.J."/>
        </authorList>
    </citation>
    <scope>NUCLEOTIDE SEQUENCE [LARGE SCALE GENOMIC DNA]</scope>
    <source>
        <strain evidence="3 4">AJA010-31</strain>
    </source>
</reference>
<proteinExistence type="predicted"/>
<keyword evidence="1" id="KW-1133">Transmembrane helix</keyword>
<feature type="chain" id="PRO_5044896719" evidence="2">
    <location>
        <begin position="21"/>
        <end position="278"/>
    </location>
</feature>
<feature type="transmembrane region" description="Helical" evidence="1">
    <location>
        <begin position="173"/>
        <end position="193"/>
    </location>
</feature>
<dbReference type="EMBL" id="JALLPJ020000202">
    <property type="protein sequence ID" value="KAL3798904.1"/>
    <property type="molecule type" value="Genomic_DNA"/>
</dbReference>
<evidence type="ECO:0000256" key="2">
    <source>
        <dbReference type="SAM" id="SignalP"/>
    </source>
</evidence>
<feature type="transmembrane region" description="Helical" evidence="1">
    <location>
        <begin position="205"/>
        <end position="226"/>
    </location>
</feature>
<comment type="caution">
    <text evidence="3">The sequence shown here is derived from an EMBL/GenBank/DDBJ whole genome shotgun (WGS) entry which is preliminary data.</text>
</comment>
<dbReference type="AlphaFoldDB" id="A0ABD3QFR7"/>
<accession>A0ABD3QFR7</accession>
<keyword evidence="2" id="KW-0732">Signal</keyword>
<evidence type="ECO:0000313" key="4">
    <source>
        <dbReference type="Proteomes" id="UP001530400"/>
    </source>
</evidence>
<evidence type="ECO:0000313" key="3">
    <source>
        <dbReference type="EMBL" id="KAL3798904.1"/>
    </source>
</evidence>
<dbReference type="Proteomes" id="UP001530400">
    <property type="component" value="Unassembled WGS sequence"/>
</dbReference>